<proteinExistence type="evidence at protein level"/>
<evidence type="ECO:0000313" key="1">
    <source>
        <dbReference type="EMBL" id="AIN81196.1"/>
    </source>
</evidence>
<organism evidence="1">
    <name type="scientific">Golovinomyces orontii</name>
    <dbReference type="NCBI Taxonomy" id="62715"/>
    <lineage>
        <taxon>Eukaryota</taxon>
        <taxon>Fungi</taxon>
        <taxon>Dikarya</taxon>
        <taxon>Ascomycota</taxon>
        <taxon>Pezizomycotina</taxon>
        <taxon>Leotiomycetes</taxon>
        <taxon>Erysiphales</taxon>
        <taxon>Erysiphaceae</taxon>
        <taxon>Golovinomyces</taxon>
    </lineage>
</organism>
<gene>
    <name evidence="1" type="primary">OEC45</name>
</gene>
<name>A0A088QTX9_9PEZI</name>
<dbReference type="IntAct" id="A0A088QTX9">
    <property type="interactions" value="15"/>
</dbReference>
<sequence>MQPNPNAAQPHPNAADCPYEGRICDKKDIEPYRSVKYLRATCKKCGKITNNNVVGKKNYKLRYCLYCDMKYIHDLSLRKTKMLYKCPDCETELR</sequence>
<feature type="non-terminal residue" evidence="1">
    <location>
        <position position="1"/>
    </location>
</feature>
<accession>A0A088QTX9</accession>
<comment type="interaction">
    <interactant intactId="EBI-9838050">
        <id>A0A088QTX9</id>
    </interactant>
    <interactant intactId="EBI-4424563">
        <id>Q93Z00</id>
        <label>TCP14</label>
    </interactant>
    <organismsDiffer>true</organismsDiffer>
    <experiments>4</experiments>
</comment>
<dbReference type="EMBL" id="KM220853">
    <property type="protein sequence ID" value="AIN81196.1"/>
    <property type="molecule type" value="mRNA"/>
</dbReference>
<dbReference type="AlphaFoldDB" id="A0A088QTX9"/>
<reference evidence="1" key="1">
    <citation type="journal article" date="2014" name="Cell Host Microbe">
        <title>Convergent targeting of a common host protein-network by pathogen effectors from three kingdoms of life.</title>
        <authorList>
            <person name="Wessling R."/>
            <person name="Epple P.M."/>
            <person name="Altmann S."/>
            <person name="He Y."/>
            <person name="Yang L."/>
            <person name="McDonald N."/>
            <person name="Wiley K."/>
            <person name="Bader K.C."/>
            <person name="Glaesser C."/>
            <person name="Mukhtar M.S."/>
            <person name="Haigis S."/>
            <person name="Ghamsari L."/>
            <person name="Stephens A.E."/>
            <person name="Ecker J.R."/>
            <person name="Vidal M."/>
            <person name="Jones J.D.G."/>
            <person name="Mayer K.F.X."/>
            <person name="Ver Loren van Themaat E."/>
            <person name="Schulze-Lefert P."/>
            <person name="Dangl J.L."/>
            <person name="Panstruga R."/>
            <person name="Braun P."/>
        </authorList>
    </citation>
    <scope>NUCLEOTIDE SEQUENCE</scope>
</reference>
<protein>
    <submittedName>
        <fullName evidence="1">Effector protein OEC45</fullName>
    </submittedName>
</protein>